<dbReference type="Pfam" id="PF01535">
    <property type="entry name" value="PPR"/>
    <property type="match status" value="3"/>
</dbReference>
<dbReference type="Pfam" id="PF13041">
    <property type="entry name" value="PPR_2"/>
    <property type="match status" value="2"/>
</dbReference>
<feature type="repeat" description="PPR" evidence="5">
    <location>
        <begin position="165"/>
        <end position="199"/>
    </location>
</feature>
<accession>A0A077X409</accession>
<dbReference type="AlphaFoldDB" id="A0A077X409"/>
<dbReference type="PROSITE" id="PS51375">
    <property type="entry name" value="PPR"/>
    <property type="match status" value="6"/>
</dbReference>
<organism evidence="6">
    <name type="scientific">Lichtheimia ramosa</name>
    <dbReference type="NCBI Taxonomy" id="688394"/>
    <lineage>
        <taxon>Eukaryota</taxon>
        <taxon>Fungi</taxon>
        <taxon>Fungi incertae sedis</taxon>
        <taxon>Mucoromycota</taxon>
        <taxon>Mucoromycotina</taxon>
        <taxon>Mucoromycetes</taxon>
        <taxon>Mucorales</taxon>
        <taxon>Lichtheimiaceae</taxon>
        <taxon>Lichtheimia</taxon>
    </lineage>
</organism>
<evidence type="ECO:0000256" key="1">
    <source>
        <dbReference type="ARBA" id="ARBA00006192"/>
    </source>
</evidence>
<dbReference type="OrthoDB" id="185373at2759"/>
<dbReference type="EMBL" id="LK023386">
    <property type="protein sequence ID" value="CDS14229.1"/>
    <property type="molecule type" value="Genomic_DNA"/>
</dbReference>
<sequence>MLPRTSARLGTALLTSTAKRRLPQQCRLHLTRHSLLVDNTRLTTGSHNSFRYSTLTANNESATLERAIEQHNLAQARKSFELINRSNGNLSRETIRSLLLIARKSRKQADLMLVQDIVNTMETRFGLCPQAFEYHALMYAYGVHNRPDKAHNVLEQMSQHGIKANTFTYNTLLGCYKRAGDSQKALQLLDEMMERQITRDVGSYNTLIHLLADTDRDMAYQLYDKMQQDGVMPDNYTFSTMLNIATKANNTTIGDRIYADILAKKNANIDLYTLNNMLSYKANAAHDLQGALNLFYDLPKSVQPDVVTYNLLLDACLKLDKPEQAFTLFDEMHNKAGCTPDVVTFGVLIDAEARLGNVEGALKRFDEMIQQSITPNDRVLSTLANLASQEKDSTQLDRILSIVEQHSSNSSLQLDTQAYNGLLSGLAKQGRSMQAQDLYDKVFRYNTHKADIATYTNLMLAYINDGLVDDAMDIYYELREFVHGSDTGKERFNMDATFYTTLISAMTRLPGQQLDLEDRPAPNYAYTIDDTPIQGLDGRSQPMLLTALSLFNDMRRSMIRPNAHVYTAILHACAKYKDAYVLEQIHKLIRMDLYFDPDTAVYNALMNAYNRVGDGHIVLQMWEMLALSSAPETAIDQTTVSIVLDSCGHNGYNYHSREIWHMLKQSGFELNTNNYCSYVECLCRFKGREGWEEAKRVVDEEMRPVYSANSLVDPRPLVDDKTVNTLISFARKKDFSQDEIEALEIWKNEILHQNRQ</sequence>
<comment type="similarity">
    <text evidence="1">Belongs to the CCM1 family.</text>
</comment>
<evidence type="ECO:0000256" key="3">
    <source>
        <dbReference type="ARBA" id="ARBA00044493"/>
    </source>
</evidence>
<feature type="repeat" description="PPR" evidence="5">
    <location>
        <begin position="305"/>
        <end position="335"/>
    </location>
</feature>
<dbReference type="SUPFAM" id="SSF48452">
    <property type="entry name" value="TPR-like"/>
    <property type="match status" value="1"/>
</dbReference>
<dbReference type="NCBIfam" id="TIGR00756">
    <property type="entry name" value="PPR"/>
    <property type="match status" value="4"/>
</dbReference>
<feature type="repeat" description="PPR" evidence="5">
    <location>
        <begin position="130"/>
        <end position="164"/>
    </location>
</feature>
<evidence type="ECO:0000256" key="4">
    <source>
        <dbReference type="ARBA" id="ARBA00044511"/>
    </source>
</evidence>
<dbReference type="PANTHER" id="PTHR47447">
    <property type="entry name" value="OS03G0856100 PROTEIN"/>
    <property type="match status" value="1"/>
</dbReference>
<evidence type="ECO:0000313" key="6">
    <source>
        <dbReference type="EMBL" id="CDS14229.1"/>
    </source>
</evidence>
<proteinExistence type="inferred from homology"/>
<keyword evidence="2" id="KW-0677">Repeat</keyword>
<dbReference type="Gene3D" id="1.25.40.10">
    <property type="entry name" value="Tetratricopeptide repeat domain"/>
    <property type="match status" value="4"/>
</dbReference>
<feature type="repeat" description="PPR" evidence="5">
    <location>
        <begin position="341"/>
        <end position="375"/>
    </location>
</feature>
<reference evidence="6" key="1">
    <citation type="journal article" date="2014" name="Genome Announc.">
        <title>De novo whole-genome sequence and genome annotation of Lichtheimia ramosa.</title>
        <authorList>
            <person name="Linde J."/>
            <person name="Schwartze V."/>
            <person name="Binder U."/>
            <person name="Lass-Florl C."/>
            <person name="Voigt K."/>
            <person name="Horn F."/>
        </authorList>
    </citation>
    <scope>NUCLEOTIDE SEQUENCE</scope>
    <source>
        <strain evidence="6">JMRC FSU:6197</strain>
    </source>
</reference>
<dbReference type="InterPro" id="IPR002885">
    <property type="entry name" value="PPR_rpt"/>
</dbReference>
<name>A0A077X409_9FUNG</name>
<feature type="repeat" description="PPR" evidence="5">
    <location>
        <begin position="451"/>
        <end position="481"/>
    </location>
</feature>
<evidence type="ECO:0000256" key="2">
    <source>
        <dbReference type="ARBA" id="ARBA00022737"/>
    </source>
</evidence>
<comment type="subunit">
    <text evidence="4">Binds to mitochondrial small subunit 15S rRNA.</text>
</comment>
<feature type="repeat" description="PPR" evidence="5">
    <location>
        <begin position="200"/>
        <end position="233"/>
    </location>
</feature>
<gene>
    <name evidence="6" type="ORF">LRAMOSA06399</name>
</gene>
<dbReference type="Pfam" id="PF13812">
    <property type="entry name" value="PPR_3"/>
    <property type="match status" value="1"/>
</dbReference>
<protein>
    <submittedName>
        <fullName evidence="6">Uncharacterized protein</fullName>
    </submittedName>
</protein>
<evidence type="ECO:0000256" key="5">
    <source>
        <dbReference type="PROSITE-ProRule" id="PRU00708"/>
    </source>
</evidence>
<dbReference type="PANTHER" id="PTHR47447:SF28">
    <property type="entry name" value="PENTACOTRIPEPTIDE-REPEAT REGION OF PRORP DOMAIN-CONTAINING PROTEIN"/>
    <property type="match status" value="1"/>
</dbReference>
<dbReference type="InterPro" id="IPR011990">
    <property type="entry name" value="TPR-like_helical_dom_sf"/>
</dbReference>
<comment type="function">
    <text evidence="3">Regulates mitochondrial small subunit maturation by controlling 15S rRNA 5'-end processing. Localizes to the 5' precursor of the 15S rRNA in a position that is subsequently occupied by mS47 in the mature yeast mtSSU. Uses structure and sequence-specific RNA recognition, binding to a single-stranded region of the precursor and specifically recognizing bases -6 to -1. The exchange of Ccm1 for mS47 is coupled to the irreversible removal of precursor rRNA that is accompanied by conformational changes of the mitoribosomal proteins uS5m and mS26. These conformational changes signal completion of 5'-end rRNA processing through protection of the mature 5'-end of the 15S rRNA and stabilization of mS47. The removal of the 5' precursor together with the dissociation of Ccm1 may be catalyzed by the 5'-3' exoribonuclease Pet127. Involved in the specific removal of group I introns in mitochondrial encoded transcripts.</text>
</comment>